<sequence>LFDTDRDQKINFYEFKVALRALGFELKKQEVIQTLEEYNIKEDSGFLGFDEFNEIEAILVHLVNQQLVNHLHKDVVLNAENSLECGICLISEFAGSVAIFVTGATIFASFV</sequence>
<feature type="domain" description="EF-hand" evidence="2">
    <location>
        <begin position="1"/>
        <end position="25"/>
    </location>
</feature>
<dbReference type="AlphaFoldDB" id="A0A183B925"/>
<keyword evidence="1" id="KW-0106">Calcium</keyword>
<dbReference type="WBParaSite" id="ECPE_0001575001-mRNA-1">
    <property type="protein sequence ID" value="ECPE_0001575001-mRNA-1"/>
    <property type="gene ID" value="ECPE_0001575001"/>
</dbReference>
<dbReference type="InterPro" id="IPR002048">
    <property type="entry name" value="EF_hand_dom"/>
</dbReference>
<dbReference type="GO" id="GO:0005509">
    <property type="term" value="F:calcium ion binding"/>
    <property type="evidence" value="ECO:0007669"/>
    <property type="project" value="InterPro"/>
</dbReference>
<accession>A0A183B925</accession>
<dbReference type="CDD" id="cd00051">
    <property type="entry name" value="EFh"/>
    <property type="match status" value="1"/>
</dbReference>
<dbReference type="PROSITE" id="PS00018">
    <property type="entry name" value="EF_HAND_1"/>
    <property type="match status" value="1"/>
</dbReference>
<evidence type="ECO:0000256" key="1">
    <source>
        <dbReference type="ARBA" id="ARBA00022837"/>
    </source>
</evidence>
<dbReference type="PROSITE" id="PS50222">
    <property type="entry name" value="EF_HAND_2"/>
    <property type="match status" value="1"/>
</dbReference>
<evidence type="ECO:0000259" key="2">
    <source>
        <dbReference type="PROSITE" id="PS50222"/>
    </source>
</evidence>
<name>A0A183B925_9TREM</name>
<dbReference type="InterPro" id="IPR011992">
    <property type="entry name" value="EF-hand-dom_pair"/>
</dbReference>
<protein>
    <submittedName>
        <fullName evidence="3">EF-hand domain-containing protein</fullName>
    </submittedName>
</protein>
<proteinExistence type="predicted"/>
<dbReference type="Gene3D" id="1.10.238.10">
    <property type="entry name" value="EF-hand"/>
    <property type="match status" value="1"/>
</dbReference>
<dbReference type="SUPFAM" id="SSF47473">
    <property type="entry name" value="EF-hand"/>
    <property type="match status" value="1"/>
</dbReference>
<dbReference type="InterPro" id="IPR018247">
    <property type="entry name" value="EF_Hand_1_Ca_BS"/>
</dbReference>
<organism evidence="3">
    <name type="scientific">Echinostoma caproni</name>
    <dbReference type="NCBI Taxonomy" id="27848"/>
    <lineage>
        <taxon>Eukaryota</taxon>
        <taxon>Metazoa</taxon>
        <taxon>Spiralia</taxon>
        <taxon>Lophotrochozoa</taxon>
        <taxon>Platyhelminthes</taxon>
        <taxon>Trematoda</taxon>
        <taxon>Digenea</taxon>
        <taxon>Plagiorchiida</taxon>
        <taxon>Echinostomata</taxon>
        <taxon>Echinostomatoidea</taxon>
        <taxon>Echinostomatidae</taxon>
        <taxon>Echinostoma</taxon>
    </lineage>
</organism>
<reference evidence="3" key="1">
    <citation type="submission" date="2016-06" db="UniProtKB">
        <authorList>
            <consortium name="WormBaseParasite"/>
        </authorList>
    </citation>
    <scope>IDENTIFICATION</scope>
</reference>
<evidence type="ECO:0000313" key="3">
    <source>
        <dbReference type="WBParaSite" id="ECPE_0001575001-mRNA-1"/>
    </source>
</evidence>